<organism evidence="4 5">
    <name type="scientific">Aureibacter tunicatorum</name>
    <dbReference type="NCBI Taxonomy" id="866807"/>
    <lineage>
        <taxon>Bacteria</taxon>
        <taxon>Pseudomonadati</taxon>
        <taxon>Bacteroidota</taxon>
        <taxon>Cytophagia</taxon>
        <taxon>Cytophagales</taxon>
        <taxon>Persicobacteraceae</taxon>
        <taxon>Aureibacter</taxon>
    </lineage>
</organism>
<evidence type="ECO:0000256" key="1">
    <source>
        <dbReference type="PROSITE-ProRule" id="PRU00169"/>
    </source>
</evidence>
<dbReference type="RefSeq" id="WP_309940872.1">
    <property type="nucleotide sequence ID" value="NZ_AP025306.1"/>
</dbReference>
<dbReference type="GO" id="GO:0000156">
    <property type="term" value="F:phosphorelay response regulator activity"/>
    <property type="evidence" value="ECO:0007669"/>
    <property type="project" value="TreeGrafter"/>
</dbReference>
<dbReference type="PANTHER" id="PTHR45526">
    <property type="entry name" value="TRANSCRIPTIONAL REGULATORY PROTEIN DPIA"/>
    <property type="match status" value="1"/>
</dbReference>
<evidence type="ECO:0000313" key="4">
    <source>
        <dbReference type="EMBL" id="MDR6240717.1"/>
    </source>
</evidence>
<comment type="caution">
    <text evidence="4">The sequence shown here is derived from an EMBL/GenBank/DDBJ whole genome shotgun (WGS) entry which is preliminary data.</text>
</comment>
<dbReference type="PROSITE" id="PS50930">
    <property type="entry name" value="HTH_LYTTR"/>
    <property type="match status" value="1"/>
</dbReference>
<evidence type="ECO:0000259" key="3">
    <source>
        <dbReference type="PROSITE" id="PS50930"/>
    </source>
</evidence>
<dbReference type="SUPFAM" id="SSF52172">
    <property type="entry name" value="CheY-like"/>
    <property type="match status" value="1"/>
</dbReference>
<evidence type="ECO:0000313" key="5">
    <source>
        <dbReference type="Proteomes" id="UP001185092"/>
    </source>
</evidence>
<gene>
    <name evidence="4" type="ORF">HNQ88_003793</name>
</gene>
<accession>A0AAE4BUG2</accession>
<reference evidence="4" key="1">
    <citation type="submission" date="2023-07" db="EMBL/GenBank/DDBJ databases">
        <title>Genomic Encyclopedia of Type Strains, Phase IV (KMG-IV): sequencing the most valuable type-strain genomes for metagenomic binning, comparative biology and taxonomic classification.</title>
        <authorList>
            <person name="Goeker M."/>
        </authorList>
    </citation>
    <scope>NUCLEOTIDE SEQUENCE</scope>
    <source>
        <strain evidence="4">DSM 26174</strain>
    </source>
</reference>
<dbReference type="PANTHER" id="PTHR45526:SF1">
    <property type="entry name" value="TRANSCRIPTIONAL REGULATORY PROTEIN DCUR-RELATED"/>
    <property type="match status" value="1"/>
</dbReference>
<dbReference type="InterPro" id="IPR001789">
    <property type="entry name" value="Sig_transdc_resp-reg_receiver"/>
</dbReference>
<name>A0AAE4BUG2_9BACT</name>
<dbReference type="InterPro" id="IPR011006">
    <property type="entry name" value="CheY-like_superfamily"/>
</dbReference>
<feature type="modified residue" description="4-aspartylphosphate" evidence="1">
    <location>
        <position position="56"/>
    </location>
</feature>
<evidence type="ECO:0000259" key="2">
    <source>
        <dbReference type="PROSITE" id="PS50110"/>
    </source>
</evidence>
<dbReference type="SMART" id="SM00448">
    <property type="entry name" value="REC"/>
    <property type="match status" value="1"/>
</dbReference>
<sequence>MKSIRCIIVDDEQLARKLLESYVEKLPNVELLGMFKNPLEAISFLRDNDVDLMFLDIQMPDLKGTDLLRSLSVKPKVILTTAYQEYALEGFELGVADYLLKPISFERFLSAVNKVEERMNSSRGNDEIDKHSHGSFDEEEDGFLTLKGDHKFYKVHFGEILYIEGMREYVAFHTVERKLVILVSLKHLEETLPSARFMRVHKSYIVNKKFAKVLYGNQIEINDKLIPIGKSYVEKVRKELFGLSK</sequence>
<dbReference type="Gene3D" id="3.40.50.2300">
    <property type="match status" value="1"/>
</dbReference>
<protein>
    <submittedName>
        <fullName evidence="4">DNA-binding LytR/AlgR family response regulator</fullName>
    </submittedName>
</protein>
<feature type="domain" description="Response regulatory" evidence="2">
    <location>
        <begin position="5"/>
        <end position="116"/>
    </location>
</feature>
<dbReference type="AlphaFoldDB" id="A0AAE4BUG2"/>
<dbReference type="GO" id="GO:0003677">
    <property type="term" value="F:DNA binding"/>
    <property type="evidence" value="ECO:0007669"/>
    <property type="project" value="UniProtKB-KW"/>
</dbReference>
<dbReference type="Proteomes" id="UP001185092">
    <property type="component" value="Unassembled WGS sequence"/>
</dbReference>
<dbReference type="PROSITE" id="PS50110">
    <property type="entry name" value="RESPONSE_REGULATORY"/>
    <property type="match status" value="1"/>
</dbReference>
<dbReference type="InterPro" id="IPR007492">
    <property type="entry name" value="LytTR_DNA-bd_dom"/>
</dbReference>
<feature type="domain" description="HTH LytTR-type" evidence="3">
    <location>
        <begin position="144"/>
        <end position="209"/>
    </location>
</feature>
<proteinExistence type="predicted"/>
<keyword evidence="1" id="KW-0597">Phosphoprotein</keyword>
<dbReference type="Pfam" id="PF00072">
    <property type="entry name" value="Response_reg"/>
    <property type="match status" value="1"/>
</dbReference>
<keyword evidence="5" id="KW-1185">Reference proteome</keyword>
<dbReference type="SMART" id="SM00850">
    <property type="entry name" value="LytTR"/>
    <property type="match status" value="1"/>
</dbReference>
<dbReference type="EMBL" id="JAVDQD010000005">
    <property type="protein sequence ID" value="MDR6240717.1"/>
    <property type="molecule type" value="Genomic_DNA"/>
</dbReference>
<keyword evidence="4" id="KW-0238">DNA-binding</keyword>
<dbReference type="InterPro" id="IPR051271">
    <property type="entry name" value="2C-system_Tx_regulators"/>
</dbReference>
<dbReference type="Gene3D" id="2.40.50.1020">
    <property type="entry name" value="LytTr DNA-binding domain"/>
    <property type="match status" value="1"/>
</dbReference>
<dbReference type="Pfam" id="PF04397">
    <property type="entry name" value="LytTR"/>
    <property type="match status" value="1"/>
</dbReference>